<dbReference type="RefSeq" id="WP_377301999.1">
    <property type="nucleotide sequence ID" value="NZ_CP180191.1"/>
</dbReference>
<proteinExistence type="inferred from homology"/>
<reference evidence="4" key="1">
    <citation type="journal article" date="2019" name="Int. J. Syst. Evol. Microbiol.">
        <title>The Global Catalogue of Microorganisms (GCM) 10K type strain sequencing project: providing services to taxonomists for standard genome sequencing and annotation.</title>
        <authorList>
            <consortium name="The Broad Institute Genomics Platform"/>
            <consortium name="The Broad Institute Genome Sequencing Center for Infectious Disease"/>
            <person name="Wu L."/>
            <person name="Ma J."/>
        </authorList>
    </citation>
    <scope>NUCLEOTIDE SEQUENCE [LARGE SCALE GENOMIC DNA]</scope>
    <source>
        <strain evidence="4">KCTC 52168</strain>
    </source>
</reference>
<accession>A0ABV7H6K5</accession>
<gene>
    <name evidence="3" type="ORF">ACFOEN_05995</name>
</gene>
<evidence type="ECO:0000256" key="2">
    <source>
        <dbReference type="SAM" id="SignalP"/>
    </source>
</evidence>
<dbReference type="SUPFAM" id="SSF53850">
    <property type="entry name" value="Periplasmic binding protein-like II"/>
    <property type="match status" value="1"/>
</dbReference>
<evidence type="ECO:0000313" key="3">
    <source>
        <dbReference type="EMBL" id="MFC3147191.1"/>
    </source>
</evidence>
<dbReference type="PANTHER" id="PTHR42928">
    <property type="entry name" value="TRICARBOXYLATE-BINDING PROTEIN"/>
    <property type="match status" value="1"/>
</dbReference>
<feature type="chain" id="PRO_5047027693" evidence="2">
    <location>
        <begin position="26"/>
        <end position="328"/>
    </location>
</feature>
<dbReference type="Proteomes" id="UP001595556">
    <property type="component" value="Unassembled WGS sequence"/>
</dbReference>
<evidence type="ECO:0000313" key="4">
    <source>
        <dbReference type="Proteomes" id="UP001595556"/>
    </source>
</evidence>
<dbReference type="Gene3D" id="3.40.190.150">
    <property type="entry name" value="Bordetella uptake gene, domain 1"/>
    <property type="match status" value="1"/>
</dbReference>
<dbReference type="PANTHER" id="PTHR42928:SF5">
    <property type="entry name" value="BLR1237 PROTEIN"/>
    <property type="match status" value="1"/>
</dbReference>
<organism evidence="3 4">
    <name type="scientific">Piscinibacterium candidicorallinum</name>
    <dbReference type="NCBI Taxonomy" id="1793872"/>
    <lineage>
        <taxon>Bacteria</taxon>
        <taxon>Pseudomonadati</taxon>
        <taxon>Pseudomonadota</taxon>
        <taxon>Betaproteobacteria</taxon>
        <taxon>Burkholderiales</taxon>
        <taxon>Piscinibacterium</taxon>
    </lineage>
</organism>
<sequence length="328" mass="34653">MNFVRRALMVACAAALGTASLAAHAADPYPNKPVTMVVPFSAGGPTDNVARALAESMRKSLGQQIVVENVGGAGGTVGTNRVAKAQPDGYTVLLMHIGFSTAPSLYRKLAYNPETDFEPIGLVVEVPMTIVARSDFAPANFKDFVAHLKANKDKLNFANAGIGSASHLCGLMFMSSIQTDIQTVPFKGTSDAMTALIGKQVDLMCDQTTNTTEQIRANRIKAYAVTSGARVETLPSIPTTAESGFPNVQVGVWHGVWVPKGTPKPVIDKLVAAVNDGMKDPAFRDRMAKLGATVYPASRATPAALGDHVKKEIARWGPIIKAAGVYAD</sequence>
<feature type="signal peptide" evidence="2">
    <location>
        <begin position="1"/>
        <end position="25"/>
    </location>
</feature>
<dbReference type="EMBL" id="JBHRTI010000003">
    <property type="protein sequence ID" value="MFC3147191.1"/>
    <property type="molecule type" value="Genomic_DNA"/>
</dbReference>
<dbReference type="Pfam" id="PF03401">
    <property type="entry name" value="TctC"/>
    <property type="match status" value="1"/>
</dbReference>
<dbReference type="PIRSF" id="PIRSF017082">
    <property type="entry name" value="YflP"/>
    <property type="match status" value="1"/>
</dbReference>
<dbReference type="InterPro" id="IPR042100">
    <property type="entry name" value="Bug_dom1"/>
</dbReference>
<comment type="similarity">
    <text evidence="1">Belongs to the UPF0065 (bug) family.</text>
</comment>
<name>A0ABV7H6K5_9BURK</name>
<keyword evidence="2" id="KW-0732">Signal</keyword>
<protein>
    <submittedName>
        <fullName evidence="3">Tripartite tricarboxylate transporter substrate-binding protein</fullName>
    </submittedName>
</protein>
<dbReference type="Gene3D" id="3.40.190.10">
    <property type="entry name" value="Periplasmic binding protein-like II"/>
    <property type="match status" value="1"/>
</dbReference>
<comment type="caution">
    <text evidence="3">The sequence shown here is derived from an EMBL/GenBank/DDBJ whole genome shotgun (WGS) entry which is preliminary data.</text>
</comment>
<keyword evidence="4" id="KW-1185">Reference proteome</keyword>
<dbReference type="InterPro" id="IPR005064">
    <property type="entry name" value="BUG"/>
</dbReference>
<evidence type="ECO:0000256" key="1">
    <source>
        <dbReference type="ARBA" id="ARBA00006987"/>
    </source>
</evidence>